<proteinExistence type="predicted"/>
<feature type="compositionally biased region" description="Polar residues" evidence="1">
    <location>
        <begin position="300"/>
        <end position="312"/>
    </location>
</feature>
<sequence>MPLEYFRVPDTHGRRDRIGLCDFAFAAMLNSRRPAGMVMLVGVRELGDTTMTVERRLLLTLSGQLDQPGLDELRQRLGLHGLGQITDPADGTLGSRAVPDLGSPERNIHSMSLKLWRHGEFGWAFSIDVPAGMRIAGTEVTWWGDRAASAAAAVGLNVVARRTRPDTLTTDPAPESALAHHRATPSIGSESANAHTFTEPARAQPTTHAESARLQAAPNSTNPNVTRTQPGADPLADAHDSSMTGQGATISGLVPQHTTDPNPTDSSLNTQIWHQSSQTDATGNPAAPWPTSPQPDPTYRSPNAQPWQQASAIDSARNPAAPWPTAAQPDATNSPLNPQPWHQPSSIDSAGRPIDSAGRPRRPGAAEREPANPSPIPQPWNQSSPTGSAHNPAASRRQGTTQPEPTDSALDPHPLDQPSPTDSAYIPPASERHWATPQQTTNTASMPPESTWAALAPIWATQQPTEPETSWTQPKPAGPEVEPTAPTPNPSRPVESTVAPGSHLPSVDSAAFGQDWTAFRSKEPAHEVIPPVRDAIAADLEPKSTGSERESPPPALGPGWAPESGTPPPIDRAAHGRSNSWAAFHSAESAAPEAAWAAPEPNFAAFNPTQAPLVPTSTEPIRPQADARRDGSTWAAQESAQKLPESEAPVPAEFSETTTPSAEHRTADRSNGSGWADFGPPILPESRYPIDPNEAELSTPLPDWDTFHQGNSADTPAYSRFISATFSPEPEQISPEEDEELPVARSSREARVFMDMTACDCGETRFERTEVVVARSDGRLARHHSGCCEYCGEDREFVFLVPAAGEIPDDDPRFGAERASELIDAGGWLWVSDEYAEAAGEDAADPAQGVVWLTCAAAAIDEVVKFIPAGRGAVPPTALWSRIGLDMYAQDPDRFRADLLGAQRDSYLDRLSGLRRTDASQNYGPLSDDNLADDSRFAL</sequence>
<dbReference type="EMBL" id="QZFU01000041">
    <property type="protein sequence ID" value="RJO69973.1"/>
    <property type="molecule type" value="Genomic_DNA"/>
</dbReference>
<feature type="compositionally biased region" description="Polar residues" evidence="1">
    <location>
        <begin position="186"/>
        <end position="196"/>
    </location>
</feature>
<feature type="compositionally biased region" description="Polar residues" evidence="1">
    <location>
        <begin position="217"/>
        <end position="229"/>
    </location>
</feature>
<evidence type="ECO:0000313" key="2">
    <source>
        <dbReference type="EMBL" id="RJO69973.1"/>
    </source>
</evidence>
<feature type="compositionally biased region" description="Low complexity" evidence="1">
    <location>
        <begin position="580"/>
        <end position="607"/>
    </location>
</feature>
<comment type="caution">
    <text evidence="2">The sequence shown here is derived from an EMBL/GenBank/DDBJ whole genome shotgun (WGS) entry which is preliminary data.</text>
</comment>
<feature type="compositionally biased region" description="Polar residues" evidence="1">
    <location>
        <begin position="256"/>
        <end position="282"/>
    </location>
</feature>
<feature type="compositionally biased region" description="Polar residues" evidence="1">
    <location>
        <begin position="460"/>
        <end position="473"/>
    </location>
</feature>
<name>A0A3A4K9W7_9NOCA</name>
<feature type="region of interest" description="Disordered" evidence="1">
    <location>
        <begin position="522"/>
        <end position="698"/>
    </location>
</feature>
<feature type="compositionally biased region" description="Polar residues" evidence="1">
    <location>
        <begin position="330"/>
        <end position="348"/>
    </location>
</feature>
<keyword evidence="3" id="KW-1185">Reference proteome</keyword>
<feature type="compositionally biased region" description="Basic and acidic residues" evidence="1">
    <location>
        <begin position="540"/>
        <end position="551"/>
    </location>
</feature>
<organism evidence="2 3">
    <name type="scientific">Nocardia panacis</name>
    <dbReference type="NCBI Taxonomy" id="2340916"/>
    <lineage>
        <taxon>Bacteria</taxon>
        <taxon>Bacillati</taxon>
        <taxon>Actinomycetota</taxon>
        <taxon>Actinomycetes</taxon>
        <taxon>Mycobacteriales</taxon>
        <taxon>Nocardiaceae</taxon>
        <taxon>Nocardia</taxon>
    </lineage>
</organism>
<feature type="compositionally biased region" description="Pro residues" evidence="1">
    <location>
        <begin position="287"/>
        <end position="296"/>
    </location>
</feature>
<accession>A0A3A4K9W7</accession>
<feature type="compositionally biased region" description="Polar residues" evidence="1">
    <location>
        <begin position="379"/>
        <end position="389"/>
    </location>
</feature>
<protein>
    <submittedName>
        <fullName evidence="2">Uncharacterized protein</fullName>
    </submittedName>
</protein>
<dbReference type="AlphaFoldDB" id="A0A3A4K9W7"/>
<dbReference type="Proteomes" id="UP000266677">
    <property type="component" value="Unassembled WGS sequence"/>
</dbReference>
<gene>
    <name evidence="2" type="ORF">D5S18_29305</name>
</gene>
<feature type="compositionally biased region" description="Polar residues" evidence="1">
    <location>
        <begin position="436"/>
        <end position="445"/>
    </location>
</feature>
<evidence type="ECO:0000313" key="3">
    <source>
        <dbReference type="Proteomes" id="UP000266677"/>
    </source>
</evidence>
<feature type="region of interest" description="Disordered" evidence="1">
    <location>
        <begin position="166"/>
        <end position="509"/>
    </location>
</feature>
<evidence type="ECO:0000256" key="1">
    <source>
        <dbReference type="SAM" id="MobiDB-lite"/>
    </source>
</evidence>
<reference evidence="2 3" key="1">
    <citation type="submission" date="2018-09" db="EMBL/GenBank/DDBJ databases">
        <title>YIM PH21274 draft genome.</title>
        <authorList>
            <person name="Miao C."/>
        </authorList>
    </citation>
    <scope>NUCLEOTIDE SEQUENCE [LARGE SCALE GENOMIC DNA]</scope>
    <source>
        <strain evidence="2 3">YIM PH 21724</strain>
    </source>
</reference>